<accession>A0AA36IJT4</accession>
<proteinExistence type="predicted"/>
<sequence length="141" mass="15457">MGASCSPSAGTSCRPVQRCCGGDADHPLLMNSRPEPYDVYGYPEESLSITDMAVADGSHALVQRLEGGWFRKSDGTAVGEVFAGHIIWNKAWDMELEWSKVQEVGSSMVQIEVQGRCYVGVTCFDAQCTITWNDGDVWVMK</sequence>
<keyword evidence="2" id="KW-1185">Reference proteome</keyword>
<comment type="caution">
    <text evidence="1">The sequence shown here is derived from an EMBL/GenBank/DDBJ whole genome shotgun (WGS) entry which is preliminary data.</text>
</comment>
<gene>
    <name evidence="1" type="ORF">EVOR1521_LOCUS14552</name>
</gene>
<dbReference type="AlphaFoldDB" id="A0AA36IJT4"/>
<protein>
    <submittedName>
        <fullName evidence="1">Uncharacterized protein</fullName>
    </submittedName>
</protein>
<reference evidence="1" key="1">
    <citation type="submission" date="2023-08" db="EMBL/GenBank/DDBJ databases">
        <authorList>
            <person name="Chen Y."/>
            <person name="Shah S."/>
            <person name="Dougan E. K."/>
            <person name="Thang M."/>
            <person name="Chan C."/>
        </authorList>
    </citation>
    <scope>NUCLEOTIDE SEQUENCE</scope>
</reference>
<evidence type="ECO:0000313" key="2">
    <source>
        <dbReference type="Proteomes" id="UP001178507"/>
    </source>
</evidence>
<dbReference type="Proteomes" id="UP001178507">
    <property type="component" value="Unassembled WGS sequence"/>
</dbReference>
<name>A0AA36IJT4_9DINO</name>
<organism evidence="1 2">
    <name type="scientific">Effrenium voratum</name>
    <dbReference type="NCBI Taxonomy" id="2562239"/>
    <lineage>
        <taxon>Eukaryota</taxon>
        <taxon>Sar</taxon>
        <taxon>Alveolata</taxon>
        <taxon>Dinophyceae</taxon>
        <taxon>Suessiales</taxon>
        <taxon>Symbiodiniaceae</taxon>
        <taxon>Effrenium</taxon>
    </lineage>
</organism>
<evidence type="ECO:0000313" key="1">
    <source>
        <dbReference type="EMBL" id="CAJ1388749.1"/>
    </source>
</evidence>
<dbReference type="EMBL" id="CAUJNA010001753">
    <property type="protein sequence ID" value="CAJ1388749.1"/>
    <property type="molecule type" value="Genomic_DNA"/>
</dbReference>